<dbReference type="AlphaFoldDB" id="A0A2H1WHG1"/>
<protein>
    <submittedName>
        <fullName evidence="2">SFRICE_035490</fullName>
    </submittedName>
</protein>
<evidence type="ECO:0000313" key="2">
    <source>
        <dbReference type="EMBL" id="SOQ52510.1"/>
    </source>
</evidence>
<organism evidence="2">
    <name type="scientific">Spodoptera frugiperda</name>
    <name type="common">Fall armyworm</name>
    <dbReference type="NCBI Taxonomy" id="7108"/>
    <lineage>
        <taxon>Eukaryota</taxon>
        <taxon>Metazoa</taxon>
        <taxon>Ecdysozoa</taxon>
        <taxon>Arthropoda</taxon>
        <taxon>Hexapoda</taxon>
        <taxon>Insecta</taxon>
        <taxon>Pterygota</taxon>
        <taxon>Neoptera</taxon>
        <taxon>Endopterygota</taxon>
        <taxon>Lepidoptera</taxon>
        <taxon>Glossata</taxon>
        <taxon>Ditrysia</taxon>
        <taxon>Noctuoidea</taxon>
        <taxon>Noctuidae</taxon>
        <taxon>Amphipyrinae</taxon>
        <taxon>Spodoptera</taxon>
    </lineage>
</organism>
<evidence type="ECO:0000256" key="1">
    <source>
        <dbReference type="SAM" id="MobiDB-lite"/>
    </source>
</evidence>
<reference evidence="2" key="1">
    <citation type="submission" date="2016-07" db="EMBL/GenBank/DDBJ databases">
        <authorList>
            <person name="Bretaudeau A."/>
        </authorList>
    </citation>
    <scope>NUCLEOTIDE SEQUENCE</scope>
    <source>
        <strain evidence="2">Rice</strain>
        <tissue evidence="2">Whole body</tissue>
    </source>
</reference>
<sequence length="135" mass="15839">MSARCMPDADARRDAPDATRRSSPRQARNVECFHQLTLTHFRLAHYKSQIKSLFTKYYRDFRFRNPRCLEARRLRKTNKIRSQKLTPKMVIDKKWERPPLADISAIIDSGSELTSFVLFGTEYHLMTSPALGEDY</sequence>
<name>A0A2H1WHG1_SPOFR</name>
<feature type="region of interest" description="Disordered" evidence="1">
    <location>
        <begin position="1"/>
        <end position="26"/>
    </location>
</feature>
<dbReference type="EMBL" id="ODYU01008705">
    <property type="protein sequence ID" value="SOQ52510.1"/>
    <property type="molecule type" value="Genomic_DNA"/>
</dbReference>
<gene>
    <name evidence="2" type="ORF">SFRICE_035490</name>
</gene>
<accession>A0A2H1WHG1</accession>
<feature type="compositionally biased region" description="Basic and acidic residues" evidence="1">
    <location>
        <begin position="7"/>
        <end position="20"/>
    </location>
</feature>
<proteinExistence type="predicted"/>